<feature type="non-terminal residue" evidence="1">
    <location>
        <position position="570"/>
    </location>
</feature>
<evidence type="ECO:0000313" key="1">
    <source>
        <dbReference type="EMBL" id="CAK0838555.1"/>
    </source>
</evidence>
<organism evidence="1 2">
    <name type="scientific">Prorocentrum cordatum</name>
    <dbReference type="NCBI Taxonomy" id="2364126"/>
    <lineage>
        <taxon>Eukaryota</taxon>
        <taxon>Sar</taxon>
        <taxon>Alveolata</taxon>
        <taxon>Dinophyceae</taxon>
        <taxon>Prorocentrales</taxon>
        <taxon>Prorocentraceae</taxon>
        <taxon>Prorocentrum</taxon>
    </lineage>
</organism>
<evidence type="ECO:0000313" key="2">
    <source>
        <dbReference type="Proteomes" id="UP001189429"/>
    </source>
</evidence>
<name>A0ABN9T1B9_9DINO</name>
<dbReference type="EMBL" id="CAUYUJ010014231">
    <property type="protein sequence ID" value="CAK0838555.1"/>
    <property type="molecule type" value="Genomic_DNA"/>
</dbReference>
<keyword evidence="2" id="KW-1185">Reference proteome</keyword>
<reference evidence="1" key="1">
    <citation type="submission" date="2023-10" db="EMBL/GenBank/DDBJ databases">
        <authorList>
            <person name="Chen Y."/>
            <person name="Shah S."/>
            <person name="Dougan E. K."/>
            <person name="Thang M."/>
            <person name="Chan C."/>
        </authorList>
    </citation>
    <scope>NUCLEOTIDE SEQUENCE [LARGE SCALE GENOMIC DNA]</scope>
</reference>
<evidence type="ECO:0008006" key="3">
    <source>
        <dbReference type="Google" id="ProtNLM"/>
    </source>
</evidence>
<proteinExistence type="predicted"/>
<sequence>RPQSERPDAMPAFQIWLNHGVAGEAVLGSSFCAAHGDAGQSVPAAAQPAEDTGLTQEMAMLSADSAHEDDADGEAIDVDGVGDALPAAAADPAAQAAPSAAPPPHGLPLPSIPIRDLLFREWADHEITVHFDLVQLACAIGDADPRLCLGLARFAGPVPSEQLIAARLRTAPALCDLTLATPLSEAARSLIYQIAGEFRRAAQTCETEFLGVLAQRRKLKPVKLPMWKELGATARSLLRSPASPGCQEVLLAQSSCLLADGGDSVDFMGISRWVSELLEKGDEKASEQRADGGALPALVHGTKDVSGFTDLWPHPLLGPKWIPAVRSQALCTQPLEMILPGRSQPRHVQMVLAIFGISLDAPRQVPRMLEALSPLFAVAPSVIGLIDMPADYLPQFLALLAVPLLRGLEVRQRRRSLSSLADAHRICLDVAFPAACAELDATIILNRIRRSLSNTVYFALNTIYDNREALVLSLAASDTWVGMIDRVLKHDPDVSASRIRWRPSAHGGTDHMADIVVQGELGTQDSRVIAMPMDHATSQLGIALQESTEPQGLRPGEYFSFQSRDIHGQP</sequence>
<dbReference type="Proteomes" id="UP001189429">
    <property type="component" value="Unassembled WGS sequence"/>
</dbReference>
<comment type="caution">
    <text evidence="1">The sequence shown here is derived from an EMBL/GenBank/DDBJ whole genome shotgun (WGS) entry which is preliminary data.</text>
</comment>
<protein>
    <recommendedName>
        <fullName evidence="3">RNA-directed RNA polymerase</fullName>
    </recommendedName>
</protein>
<gene>
    <name evidence="1" type="ORF">PCOR1329_LOCUS34483</name>
</gene>
<feature type="non-terminal residue" evidence="1">
    <location>
        <position position="1"/>
    </location>
</feature>
<accession>A0ABN9T1B9</accession>